<proteinExistence type="predicted"/>
<evidence type="ECO:0000313" key="2">
    <source>
        <dbReference type="Proteomes" id="UP001595885"/>
    </source>
</evidence>
<name>A0ABV9P434_9FLAO</name>
<dbReference type="EMBL" id="JBHSGW010000002">
    <property type="protein sequence ID" value="MFC4738979.1"/>
    <property type="molecule type" value="Genomic_DNA"/>
</dbReference>
<accession>A0ABV9P434</accession>
<evidence type="ECO:0000313" key="1">
    <source>
        <dbReference type="EMBL" id="MFC4738979.1"/>
    </source>
</evidence>
<sequence length="138" mass="16802">MKQLNLPFKIDRQHENWQFELDAVDDRLEGYHSYIYIGKKLNYFLNLITHRTELIFNADYLTAVIIKIKYSNKEQFDSINQFLVINSSKNIIIDEFNRKYKIWRIVYLTTYIPKRKQIIIIYGKPRFIKKHLLLLQSN</sequence>
<gene>
    <name evidence="1" type="ORF">ACFO3U_03140</name>
</gene>
<comment type="caution">
    <text evidence="1">The sequence shown here is derived from an EMBL/GenBank/DDBJ whole genome shotgun (WGS) entry which is preliminary data.</text>
</comment>
<keyword evidence="2" id="KW-1185">Reference proteome</keyword>
<organism evidence="1 2">
    <name type="scientific">Flavobacterium ponti</name>
    <dbReference type="NCBI Taxonomy" id="665133"/>
    <lineage>
        <taxon>Bacteria</taxon>
        <taxon>Pseudomonadati</taxon>
        <taxon>Bacteroidota</taxon>
        <taxon>Flavobacteriia</taxon>
        <taxon>Flavobacteriales</taxon>
        <taxon>Flavobacteriaceae</taxon>
        <taxon>Flavobacterium</taxon>
    </lineage>
</organism>
<reference evidence="2" key="1">
    <citation type="journal article" date="2019" name="Int. J. Syst. Evol. Microbiol.">
        <title>The Global Catalogue of Microorganisms (GCM) 10K type strain sequencing project: providing services to taxonomists for standard genome sequencing and annotation.</title>
        <authorList>
            <consortium name="The Broad Institute Genomics Platform"/>
            <consortium name="The Broad Institute Genome Sequencing Center for Infectious Disease"/>
            <person name="Wu L."/>
            <person name="Ma J."/>
        </authorList>
    </citation>
    <scope>NUCLEOTIDE SEQUENCE [LARGE SCALE GENOMIC DNA]</scope>
    <source>
        <strain evidence="2">CCUG 50349</strain>
    </source>
</reference>
<dbReference type="Proteomes" id="UP001595885">
    <property type="component" value="Unassembled WGS sequence"/>
</dbReference>
<dbReference type="RefSeq" id="WP_379738279.1">
    <property type="nucleotide sequence ID" value="NZ_JBHSGW010000002.1"/>
</dbReference>
<protein>
    <submittedName>
        <fullName evidence="1">Uncharacterized protein</fullName>
    </submittedName>
</protein>